<feature type="transmembrane region" description="Helical" evidence="7">
    <location>
        <begin position="247"/>
        <end position="264"/>
    </location>
</feature>
<evidence type="ECO:0000259" key="8">
    <source>
        <dbReference type="PROSITE" id="PS50850"/>
    </source>
</evidence>
<evidence type="ECO:0000313" key="9">
    <source>
        <dbReference type="EMBL" id="AGS33872.1"/>
    </source>
</evidence>
<dbReference type="PANTHER" id="PTHR23517">
    <property type="entry name" value="RESISTANCE PROTEIN MDTM, PUTATIVE-RELATED-RELATED"/>
    <property type="match status" value="1"/>
</dbReference>
<proteinExistence type="predicted"/>
<name>S5SS63_9CORY</name>
<dbReference type="InterPro" id="IPR050171">
    <property type="entry name" value="MFS_Transporters"/>
</dbReference>
<feature type="transmembrane region" description="Helical" evidence="7">
    <location>
        <begin position="276"/>
        <end position="295"/>
    </location>
</feature>
<organism evidence="9 10">
    <name type="scientific">Corynebacterium maris DSM 45190</name>
    <dbReference type="NCBI Taxonomy" id="1224163"/>
    <lineage>
        <taxon>Bacteria</taxon>
        <taxon>Bacillati</taxon>
        <taxon>Actinomycetota</taxon>
        <taxon>Actinomycetes</taxon>
        <taxon>Mycobacteriales</taxon>
        <taxon>Corynebacteriaceae</taxon>
        <taxon>Corynebacterium</taxon>
    </lineage>
</organism>
<keyword evidence="10" id="KW-1185">Reference proteome</keyword>
<protein>
    <recommendedName>
        <fullName evidence="8">Major facilitator superfamily (MFS) profile domain-containing protein</fullName>
    </recommendedName>
</protein>
<dbReference type="GO" id="GO:0005886">
    <property type="term" value="C:plasma membrane"/>
    <property type="evidence" value="ECO:0007669"/>
    <property type="project" value="UniProtKB-SubCell"/>
</dbReference>
<feature type="transmembrane region" description="Helical" evidence="7">
    <location>
        <begin position="362"/>
        <end position="385"/>
    </location>
</feature>
<dbReference type="SUPFAM" id="SSF103473">
    <property type="entry name" value="MFS general substrate transporter"/>
    <property type="match status" value="1"/>
</dbReference>
<evidence type="ECO:0000313" key="10">
    <source>
        <dbReference type="Proteomes" id="UP000015388"/>
    </source>
</evidence>
<dbReference type="HOGENOM" id="CLU_038683_1_0_11"/>
<evidence type="ECO:0000256" key="4">
    <source>
        <dbReference type="ARBA" id="ARBA00022692"/>
    </source>
</evidence>
<feature type="transmembrane region" description="Helical" evidence="7">
    <location>
        <begin position="162"/>
        <end position="183"/>
    </location>
</feature>
<dbReference type="KEGG" id="cmd:B841_01945"/>
<reference evidence="9 10" key="1">
    <citation type="submission" date="2012-11" db="EMBL/GenBank/DDBJ databases">
        <title>The complete genome sequence of Corynebacterium maris Coryn-1 (=DSM 45190).</title>
        <authorList>
            <person name="Schaffert L."/>
            <person name="Albersmeier A."/>
            <person name="Kalinowski J."/>
            <person name="Ruckert C."/>
        </authorList>
    </citation>
    <scope>NUCLEOTIDE SEQUENCE [LARGE SCALE GENOMIC DNA]</scope>
    <source>
        <strain evidence="10">Coryn-1</strain>
    </source>
</reference>
<evidence type="ECO:0000256" key="3">
    <source>
        <dbReference type="ARBA" id="ARBA00022475"/>
    </source>
</evidence>
<dbReference type="PANTHER" id="PTHR23517:SF13">
    <property type="entry name" value="MAJOR FACILITATOR SUPERFAMILY MFS_1"/>
    <property type="match status" value="1"/>
</dbReference>
<feature type="transmembrane region" description="Helical" evidence="7">
    <location>
        <begin position="48"/>
        <end position="68"/>
    </location>
</feature>
<evidence type="ECO:0000256" key="6">
    <source>
        <dbReference type="ARBA" id="ARBA00023136"/>
    </source>
</evidence>
<feature type="transmembrane region" description="Helical" evidence="7">
    <location>
        <begin position="336"/>
        <end position="356"/>
    </location>
</feature>
<keyword evidence="2" id="KW-0813">Transport</keyword>
<dbReference type="GO" id="GO:0022857">
    <property type="term" value="F:transmembrane transporter activity"/>
    <property type="evidence" value="ECO:0007669"/>
    <property type="project" value="InterPro"/>
</dbReference>
<feature type="transmembrane region" description="Helical" evidence="7">
    <location>
        <begin position="75"/>
        <end position="95"/>
    </location>
</feature>
<feature type="domain" description="Major facilitator superfamily (MFS) profile" evidence="8">
    <location>
        <begin position="10"/>
        <end position="391"/>
    </location>
</feature>
<dbReference type="RefSeq" id="WP_020933807.1">
    <property type="nucleotide sequence ID" value="NC_021915.1"/>
</dbReference>
<dbReference type="EMBL" id="CP003924">
    <property type="protein sequence ID" value="AGS33872.1"/>
    <property type="molecule type" value="Genomic_DNA"/>
</dbReference>
<evidence type="ECO:0000256" key="1">
    <source>
        <dbReference type="ARBA" id="ARBA00004651"/>
    </source>
</evidence>
<evidence type="ECO:0000256" key="7">
    <source>
        <dbReference type="SAM" id="Phobius"/>
    </source>
</evidence>
<dbReference type="PATRIC" id="fig|1224163.3.peg.394"/>
<dbReference type="OrthoDB" id="5242249at2"/>
<dbReference type="InterPro" id="IPR020846">
    <property type="entry name" value="MFS_dom"/>
</dbReference>
<accession>S5SS63</accession>
<dbReference type="eggNOG" id="COG0477">
    <property type="taxonomic scope" value="Bacteria"/>
</dbReference>
<keyword evidence="5 7" id="KW-1133">Transmembrane helix</keyword>
<keyword evidence="4 7" id="KW-0812">Transmembrane</keyword>
<feature type="transmembrane region" description="Helical" evidence="7">
    <location>
        <begin position="213"/>
        <end position="235"/>
    </location>
</feature>
<dbReference type="Gene3D" id="1.20.1250.20">
    <property type="entry name" value="MFS general substrate transporter like domains"/>
    <property type="match status" value="1"/>
</dbReference>
<feature type="transmembrane region" description="Helical" evidence="7">
    <location>
        <begin position="101"/>
        <end position="121"/>
    </location>
</feature>
<feature type="transmembrane region" description="Helical" evidence="7">
    <location>
        <begin position="133"/>
        <end position="156"/>
    </location>
</feature>
<dbReference type="AlphaFoldDB" id="S5SS63"/>
<dbReference type="STRING" id="1224163.B841_01945"/>
<keyword evidence="6 7" id="KW-0472">Membrane</keyword>
<dbReference type="InterPro" id="IPR011701">
    <property type="entry name" value="MFS"/>
</dbReference>
<sequence>MTRQGTQRYVFTAVALLLLSAGWAANHFTSLLGVLREQENLSGVLVNGAFGIYALGLLPSLLGGGALADRVGARRVVLSGGIIAAVGNLSLLFWHGGGGLLLGRFIVGLGVGLVVSAGTAWAGRLRGASGVTLAGIFLTSGFASGPIVSGLLAYVLPPEWALPVPFAVSSLLSFAAVGLALLIGDGAEEKEQGGRKANAPAIRPPENRSVGRALAASLPIALWVFSCVTTGMVILAGRVADRFDNGVLLPGLAAFLVFSAGLGVQMLSRNRGWGPGAGVVGAGLATVGFALAGVGGQAPPLWLFVVGCLLLGLAYGLCLQQGLLDVERLAPRESHGAVVGVFYVFTYLGFALPVTLEALPASVGAGLPLLVVAAVAAVCTVVRGVQLTRTDLLRRS</sequence>
<gene>
    <name evidence="9" type="ORF">B841_01945</name>
</gene>
<dbReference type="Proteomes" id="UP000015388">
    <property type="component" value="Chromosome"/>
</dbReference>
<comment type="subcellular location">
    <subcellularLocation>
        <location evidence="1">Cell membrane</location>
        <topology evidence="1">Multi-pass membrane protein</topology>
    </subcellularLocation>
</comment>
<evidence type="ECO:0000256" key="5">
    <source>
        <dbReference type="ARBA" id="ARBA00022989"/>
    </source>
</evidence>
<evidence type="ECO:0000256" key="2">
    <source>
        <dbReference type="ARBA" id="ARBA00022448"/>
    </source>
</evidence>
<dbReference type="PROSITE" id="PS50850">
    <property type="entry name" value="MFS"/>
    <property type="match status" value="1"/>
</dbReference>
<feature type="transmembrane region" description="Helical" evidence="7">
    <location>
        <begin position="301"/>
        <end position="324"/>
    </location>
</feature>
<keyword evidence="3" id="KW-1003">Cell membrane</keyword>
<dbReference type="InterPro" id="IPR036259">
    <property type="entry name" value="MFS_trans_sf"/>
</dbReference>
<dbReference type="Pfam" id="PF07690">
    <property type="entry name" value="MFS_1"/>
    <property type="match status" value="1"/>
</dbReference>